<dbReference type="AlphaFoldDB" id="A0A137NSJ1"/>
<evidence type="ECO:0000313" key="2">
    <source>
        <dbReference type="Proteomes" id="UP000070444"/>
    </source>
</evidence>
<accession>A0A137NSJ1</accession>
<evidence type="ECO:0000313" key="1">
    <source>
        <dbReference type="EMBL" id="KXN65704.1"/>
    </source>
</evidence>
<dbReference type="Proteomes" id="UP000070444">
    <property type="component" value="Unassembled WGS sequence"/>
</dbReference>
<dbReference type="Gene3D" id="3.80.10.10">
    <property type="entry name" value="Ribonuclease Inhibitor"/>
    <property type="match status" value="1"/>
</dbReference>
<evidence type="ECO:0008006" key="3">
    <source>
        <dbReference type="Google" id="ProtNLM"/>
    </source>
</evidence>
<dbReference type="PANTHER" id="PTHR38926:SF72">
    <property type="entry name" value="IM:7136021-RELATED"/>
    <property type="match status" value="1"/>
</dbReference>
<reference evidence="1 2" key="1">
    <citation type="journal article" date="2015" name="Genome Biol. Evol.">
        <title>Phylogenomic analyses indicate that early fungi evolved digesting cell walls of algal ancestors of land plants.</title>
        <authorList>
            <person name="Chang Y."/>
            <person name="Wang S."/>
            <person name="Sekimoto S."/>
            <person name="Aerts A.L."/>
            <person name="Choi C."/>
            <person name="Clum A."/>
            <person name="LaButti K.M."/>
            <person name="Lindquist E.A."/>
            <person name="Yee Ngan C."/>
            <person name="Ohm R.A."/>
            <person name="Salamov A.A."/>
            <person name="Grigoriev I.V."/>
            <person name="Spatafora J.W."/>
            <person name="Berbee M.L."/>
        </authorList>
    </citation>
    <scope>NUCLEOTIDE SEQUENCE [LARGE SCALE GENOMIC DNA]</scope>
    <source>
        <strain evidence="1 2">NRRL 28638</strain>
    </source>
</reference>
<dbReference type="EMBL" id="KQ964829">
    <property type="protein sequence ID" value="KXN65704.1"/>
    <property type="molecule type" value="Genomic_DNA"/>
</dbReference>
<gene>
    <name evidence="1" type="ORF">CONCODRAFT_12633</name>
</gene>
<name>A0A137NSJ1_CONC2</name>
<sequence>MCIANNSKHAQYIKEFKFTEKLNPQRVIQLFKTFRFITNLTIEGVSMSQDQFITMIAPLTQLKQLNLKRLNIRRIIKNRYITEPAVLPLALNKLTLYGIHLDNDAELFLQTINSHKNLVEFKFDDYNTENFLDPFFNNYPTLKAFEFKNYQVDYTQSLIMIFESNPQLISLKLELYNFNCSLISDINLNLINLQEFSFIEPNSYSQISSPIISKFSRPTKIKKLKLCWDKLNECSINSILINCPDLEELSLNTADYYQSNTSKISFSLPNSVKIKKLNISGDRYNQASLNSVLMKCSQLKELEIKLPQEWKECIKIIGLACANLEHLTIWPSGNIGGLSLDETFQELHEIEFLSSNPLYKSTLTHLTLYEYNIYDSKAEYFNNFPKLKCLEYMSQNRGRLSISDIKTSFNKDLWPNYRLDTKIEKYRWEAKLVKLNI</sequence>
<dbReference type="SUPFAM" id="SSF52047">
    <property type="entry name" value="RNI-like"/>
    <property type="match status" value="1"/>
</dbReference>
<keyword evidence="2" id="KW-1185">Reference proteome</keyword>
<proteinExistence type="predicted"/>
<organism evidence="1 2">
    <name type="scientific">Conidiobolus coronatus (strain ATCC 28846 / CBS 209.66 / NRRL 28638)</name>
    <name type="common">Delacroixia coronata</name>
    <dbReference type="NCBI Taxonomy" id="796925"/>
    <lineage>
        <taxon>Eukaryota</taxon>
        <taxon>Fungi</taxon>
        <taxon>Fungi incertae sedis</taxon>
        <taxon>Zoopagomycota</taxon>
        <taxon>Entomophthoromycotina</taxon>
        <taxon>Entomophthoromycetes</taxon>
        <taxon>Entomophthorales</taxon>
        <taxon>Ancylistaceae</taxon>
        <taxon>Conidiobolus</taxon>
    </lineage>
</organism>
<protein>
    <recommendedName>
        <fullName evidence="3">RNI-like protein</fullName>
    </recommendedName>
</protein>
<dbReference type="PANTHER" id="PTHR38926">
    <property type="entry name" value="F-BOX DOMAIN CONTAINING PROTEIN, EXPRESSED"/>
    <property type="match status" value="1"/>
</dbReference>
<dbReference type="InterPro" id="IPR032675">
    <property type="entry name" value="LRR_dom_sf"/>
</dbReference>